<reference evidence="5 6" key="1">
    <citation type="submission" date="2017-03" db="EMBL/GenBank/DDBJ databases">
        <title>Genomes of endolithic fungi from Antarctica.</title>
        <authorList>
            <person name="Coleine C."/>
            <person name="Masonjones S."/>
            <person name="Stajich J.E."/>
        </authorList>
    </citation>
    <scope>NUCLEOTIDE SEQUENCE [LARGE SCALE GENOMIC DNA]</scope>
    <source>
        <strain evidence="5 6">CCFEE 5311</strain>
    </source>
</reference>
<evidence type="ECO:0000313" key="3">
    <source>
        <dbReference type="EMBL" id="KAK0311016.1"/>
    </source>
</evidence>
<dbReference type="Proteomes" id="UP001168146">
    <property type="component" value="Unassembled WGS sequence"/>
</dbReference>
<evidence type="ECO:0000256" key="2">
    <source>
        <dbReference type="SAM" id="SignalP"/>
    </source>
</evidence>
<feature type="compositionally biased region" description="Low complexity" evidence="1">
    <location>
        <begin position="48"/>
        <end position="64"/>
    </location>
</feature>
<dbReference type="Proteomes" id="UP000310066">
    <property type="component" value="Unassembled WGS sequence"/>
</dbReference>
<feature type="signal peptide" evidence="2">
    <location>
        <begin position="1"/>
        <end position="21"/>
    </location>
</feature>
<sequence length="177" mass="16954">MPSFLSLLALLSACFSLPTSATPLEPRQAVVPIVTVQTVTVTPSVSNAVTSTTTKPTSSAASITGSVEPMTGPGASSNGQTGTGAGADASTYTTLDGAGNTFVEVYPSSMVTITASVSTTASTTSTASSSSSPPPSSSAAAASAPPTSSSKAFAVPTALPGQLLGVAGLGAGLLALL</sequence>
<evidence type="ECO:0000313" key="4">
    <source>
        <dbReference type="EMBL" id="KAK0993819.1"/>
    </source>
</evidence>
<organism evidence="5 6">
    <name type="scientific">Friedmanniomyces endolithicus</name>
    <dbReference type="NCBI Taxonomy" id="329885"/>
    <lineage>
        <taxon>Eukaryota</taxon>
        <taxon>Fungi</taxon>
        <taxon>Dikarya</taxon>
        <taxon>Ascomycota</taxon>
        <taxon>Pezizomycotina</taxon>
        <taxon>Dothideomycetes</taxon>
        <taxon>Dothideomycetidae</taxon>
        <taxon>Mycosphaerellales</taxon>
        <taxon>Teratosphaeriaceae</taxon>
        <taxon>Friedmanniomyces</taxon>
    </lineage>
</organism>
<dbReference type="OrthoDB" id="3943474at2759"/>
<dbReference type="EMBL" id="JASUXU010000071">
    <property type="protein sequence ID" value="KAK0311016.1"/>
    <property type="molecule type" value="Genomic_DNA"/>
</dbReference>
<feature type="region of interest" description="Disordered" evidence="1">
    <location>
        <begin position="48"/>
        <end position="88"/>
    </location>
</feature>
<comment type="caution">
    <text evidence="5">The sequence shown here is derived from an EMBL/GenBank/DDBJ whole genome shotgun (WGS) entry which is preliminary data.</text>
</comment>
<feature type="compositionally biased region" description="Low complexity" evidence="1">
    <location>
        <begin position="123"/>
        <end position="150"/>
    </location>
</feature>
<gene>
    <name evidence="5" type="ORF">B0A54_10400</name>
    <name evidence="3" type="ORF">LTR82_014465</name>
    <name evidence="4" type="ORF">LTR91_007857</name>
</gene>
<dbReference type="EMBL" id="NAJP01000039">
    <property type="protein sequence ID" value="TKA39381.1"/>
    <property type="molecule type" value="Genomic_DNA"/>
</dbReference>
<proteinExistence type="predicted"/>
<dbReference type="AlphaFoldDB" id="A0A4U0UTI5"/>
<evidence type="ECO:0000313" key="6">
    <source>
        <dbReference type="Proteomes" id="UP000310066"/>
    </source>
</evidence>
<feature type="chain" id="PRO_5044609345" evidence="2">
    <location>
        <begin position="22"/>
        <end position="177"/>
    </location>
</feature>
<feature type="region of interest" description="Disordered" evidence="1">
    <location>
        <begin position="123"/>
        <end position="151"/>
    </location>
</feature>
<accession>A0A4U0UTI5</accession>
<keyword evidence="2" id="KW-0732">Signal</keyword>
<evidence type="ECO:0000313" key="7">
    <source>
        <dbReference type="Proteomes" id="UP001175353"/>
    </source>
</evidence>
<reference evidence="4" key="3">
    <citation type="submission" date="2023-06" db="EMBL/GenBank/DDBJ databases">
        <title>Black Yeasts Isolated from many extreme environments.</title>
        <authorList>
            <person name="Coleine C."/>
            <person name="Stajich J.E."/>
            <person name="Selbmann L."/>
        </authorList>
    </citation>
    <scope>NUCLEOTIDE SEQUENCE</scope>
    <source>
        <strain evidence="4">CCFEE 5200</strain>
    </source>
</reference>
<keyword evidence="7" id="KW-1185">Reference proteome</keyword>
<dbReference type="Proteomes" id="UP001175353">
    <property type="component" value="Unassembled WGS sequence"/>
</dbReference>
<protein>
    <submittedName>
        <fullName evidence="5">Uncharacterized protein</fullName>
    </submittedName>
</protein>
<evidence type="ECO:0000313" key="5">
    <source>
        <dbReference type="EMBL" id="TKA39381.1"/>
    </source>
</evidence>
<evidence type="ECO:0000256" key="1">
    <source>
        <dbReference type="SAM" id="MobiDB-lite"/>
    </source>
</evidence>
<name>A0A4U0UTI5_9PEZI</name>
<dbReference type="EMBL" id="JAUJLE010000058">
    <property type="protein sequence ID" value="KAK0993819.1"/>
    <property type="molecule type" value="Genomic_DNA"/>
</dbReference>
<reference evidence="3" key="2">
    <citation type="submission" date="2021-12" db="EMBL/GenBank/DDBJ databases">
        <title>Black yeast isolated from Biological Soil Crust.</title>
        <authorList>
            <person name="Kurbessoian T."/>
        </authorList>
    </citation>
    <scope>NUCLEOTIDE SEQUENCE</scope>
    <source>
        <strain evidence="3">CCFEE 5208</strain>
    </source>
</reference>